<dbReference type="InterPro" id="IPR036322">
    <property type="entry name" value="WD40_repeat_dom_sf"/>
</dbReference>
<feature type="domain" description="EIPR1-like beta-propeller" evidence="5">
    <location>
        <begin position="7"/>
        <end position="292"/>
    </location>
</feature>
<dbReference type="PROSITE" id="PS50082">
    <property type="entry name" value="WD_REPEATS_2"/>
    <property type="match status" value="1"/>
</dbReference>
<dbReference type="Pfam" id="PF00400">
    <property type="entry name" value="WD40"/>
    <property type="match status" value="1"/>
</dbReference>
<dbReference type="SUPFAM" id="SSF50978">
    <property type="entry name" value="WD40 repeat-like"/>
    <property type="match status" value="1"/>
</dbReference>
<dbReference type="Gene3D" id="2.130.10.10">
    <property type="entry name" value="YVTN repeat-like/Quinoprotein amine dehydrogenase"/>
    <property type="match status" value="1"/>
</dbReference>
<dbReference type="PANTHER" id="PTHR14205">
    <property type="entry name" value="WD-REPEAT PROTEIN"/>
    <property type="match status" value="1"/>
</dbReference>
<name>A0A8H7U8R1_MORIS</name>
<keyword evidence="3" id="KW-0677">Repeat</keyword>
<dbReference type="InterPro" id="IPR019775">
    <property type="entry name" value="WD40_repeat_CS"/>
</dbReference>
<accession>A0A8H7U8R1</accession>
<dbReference type="AlphaFoldDB" id="A0A8H7U8R1"/>
<dbReference type="Proteomes" id="UP000654370">
    <property type="component" value="Unassembled WGS sequence"/>
</dbReference>
<keyword evidence="2 4" id="KW-0853">WD repeat</keyword>
<dbReference type="InterPro" id="IPR015943">
    <property type="entry name" value="WD40/YVTN_repeat-like_dom_sf"/>
</dbReference>
<dbReference type="InterPro" id="IPR059104">
    <property type="entry name" value="Beta-prop_EIPR1-like"/>
</dbReference>
<dbReference type="InterPro" id="IPR040323">
    <property type="entry name" value="EIPR1"/>
</dbReference>
<dbReference type="EMBL" id="JAEPQZ010000014">
    <property type="protein sequence ID" value="KAG2173630.1"/>
    <property type="molecule type" value="Genomic_DNA"/>
</dbReference>
<evidence type="ECO:0000256" key="4">
    <source>
        <dbReference type="PROSITE-ProRule" id="PRU00221"/>
    </source>
</evidence>
<evidence type="ECO:0000259" key="5">
    <source>
        <dbReference type="Pfam" id="PF23609"/>
    </source>
</evidence>
<dbReference type="OrthoDB" id="427795at2759"/>
<organism evidence="6 7">
    <name type="scientific">Mortierella isabellina</name>
    <name type="common">Filamentous fungus</name>
    <name type="synonym">Umbelopsis isabellina</name>
    <dbReference type="NCBI Taxonomy" id="91625"/>
    <lineage>
        <taxon>Eukaryota</taxon>
        <taxon>Fungi</taxon>
        <taxon>Fungi incertae sedis</taxon>
        <taxon>Mucoromycota</taxon>
        <taxon>Mucoromycotina</taxon>
        <taxon>Umbelopsidomycetes</taxon>
        <taxon>Umbelopsidales</taxon>
        <taxon>Umbelopsidaceae</taxon>
        <taxon>Umbelopsis</taxon>
    </lineage>
</organism>
<feature type="repeat" description="WD" evidence="4">
    <location>
        <begin position="217"/>
        <end position="253"/>
    </location>
</feature>
<dbReference type="Pfam" id="PF23609">
    <property type="entry name" value="Beta-prop_EIPR1"/>
    <property type="match status" value="1"/>
</dbReference>
<evidence type="ECO:0000313" key="6">
    <source>
        <dbReference type="EMBL" id="KAG2173630.1"/>
    </source>
</evidence>
<evidence type="ECO:0000256" key="2">
    <source>
        <dbReference type="ARBA" id="ARBA00022574"/>
    </source>
</evidence>
<protein>
    <recommendedName>
        <fullName evidence="5">EIPR1-like beta-propeller domain-containing protein</fullName>
    </recommendedName>
</protein>
<comment type="similarity">
    <text evidence="1">Belongs to the WD repeat EIPR1 family.</text>
</comment>
<evidence type="ECO:0000313" key="7">
    <source>
        <dbReference type="Proteomes" id="UP000654370"/>
    </source>
</evidence>
<keyword evidence="7" id="KW-1185">Reference proteome</keyword>
<dbReference type="PROSITE" id="PS50294">
    <property type="entry name" value="WD_REPEATS_REGION"/>
    <property type="match status" value="1"/>
</dbReference>
<dbReference type="GO" id="GO:0016567">
    <property type="term" value="P:protein ubiquitination"/>
    <property type="evidence" value="ECO:0007669"/>
    <property type="project" value="TreeGrafter"/>
</dbReference>
<evidence type="ECO:0000256" key="1">
    <source>
        <dbReference type="ARBA" id="ARBA00005672"/>
    </source>
</evidence>
<sequence length="377" mass="42520">MNDRDENSCVYGLRQQARCLTSVYNDSDSSEFLAGTAAPNGENYVHLLTFDDSTFTARPTLYHHPHEIWDIAACPFNQHYFVTTFTDNDGEKTSALWKKESVESVDQMLSPRPDSSSEDLTLLTTIPSKQIQKTMWASHGEQNRLATMSDSYIQIWELDSAHENASNRSTWKISSEDESKYIADMVWSPHSDEIVAAYGSTVAGWDVRSGKTTFEKHRAHPASIRAVDYNNNKPHHIVTGGDDATLCIWDTRNLSSPLMEIVKHTHWIWDVAYNSVHDQLILSSSSDTLVTLNSAVSVSSASYMGEEYDDDDESASSYEIKERPTDGFIKAYDQHEDSVYSVAWSHSDIWVFASLSYDGRVVINRVPTSEKFKILGI</sequence>
<reference evidence="6" key="1">
    <citation type="submission" date="2020-12" db="EMBL/GenBank/DDBJ databases">
        <title>Metabolic potential, ecology and presence of endohyphal bacteria is reflected in genomic diversity of Mucoromycotina.</title>
        <authorList>
            <person name="Muszewska A."/>
            <person name="Okrasinska A."/>
            <person name="Steczkiewicz K."/>
            <person name="Drgas O."/>
            <person name="Orlowska M."/>
            <person name="Perlinska-Lenart U."/>
            <person name="Aleksandrzak-Piekarczyk T."/>
            <person name="Szatraj K."/>
            <person name="Zielenkiewicz U."/>
            <person name="Pilsyk S."/>
            <person name="Malc E."/>
            <person name="Mieczkowski P."/>
            <person name="Kruszewska J.S."/>
            <person name="Biernat P."/>
            <person name="Pawlowska J."/>
        </authorList>
    </citation>
    <scope>NUCLEOTIDE SEQUENCE</scope>
    <source>
        <strain evidence="6">WA0000067209</strain>
    </source>
</reference>
<gene>
    <name evidence="6" type="ORF">INT43_005048</name>
</gene>
<proteinExistence type="inferred from homology"/>
<dbReference type="PANTHER" id="PTHR14205:SF15">
    <property type="entry name" value="EARP AND GARP COMPLEX-INTERACTING PROTEIN 1"/>
    <property type="match status" value="1"/>
</dbReference>
<dbReference type="InterPro" id="IPR001680">
    <property type="entry name" value="WD40_rpt"/>
</dbReference>
<evidence type="ECO:0000256" key="3">
    <source>
        <dbReference type="ARBA" id="ARBA00022737"/>
    </source>
</evidence>
<comment type="caution">
    <text evidence="6">The sequence shown here is derived from an EMBL/GenBank/DDBJ whole genome shotgun (WGS) entry which is preliminary data.</text>
</comment>
<dbReference type="SMART" id="SM00320">
    <property type="entry name" value="WD40"/>
    <property type="match status" value="6"/>
</dbReference>
<dbReference type="PROSITE" id="PS00678">
    <property type="entry name" value="WD_REPEATS_1"/>
    <property type="match status" value="1"/>
</dbReference>